<feature type="transmembrane region" description="Helical" evidence="6">
    <location>
        <begin position="7"/>
        <end position="28"/>
    </location>
</feature>
<keyword evidence="8" id="KW-1185">Reference proteome</keyword>
<dbReference type="EMBL" id="BAABKE010000001">
    <property type="protein sequence ID" value="GAA5094488.1"/>
    <property type="molecule type" value="Genomic_DNA"/>
</dbReference>
<accession>A0ABP9MF28</accession>
<evidence type="ECO:0000256" key="1">
    <source>
        <dbReference type="ARBA" id="ARBA00004141"/>
    </source>
</evidence>
<comment type="similarity">
    <text evidence="2 6">Belongs to the 4-toluene sulfonate uptake permease (TSUP) (TC 2.A.102) family.</text>
</comment>
<comment type="subcellular location">
    <subcellularLocation>
        <location evidence="6">Cell membrane</location>
        <topology evidence="6">Multi-pass membrane protein</topology>
    </subcellularLocation>
    <subcellularLocation>
        <location evidence="1">Membrane</location>
        <topology evidence="1">Multi-pass membrane protein</topology>
    </subcellularLocation>
</comment>
<dbReference type="PANTHER" id="PTHR43701">
    <property type="entry name" value="MEMBRANE TRANSPORTER PROTEIN MJ0441-RELATED"/>
    <property type="match status" value="1"/>
</dbReference>
<keyword evidence="4 6" id="KW-1133">Transmembrane helix</keyword>
<keyword evidence="3 6" id="KW-0812">Transmembrane</keyword>
<keyword evidence="5 6" id="KW-0472">Membrane</keyword>
<organism evidence="7 8">
    <name type="scientific">Wohlfahrtiimonas larvae</name>
    <dbReference type="NCBI Taxonomy" id="1157986"/>
    <lineage>
        <taxon>Bacteria</taxon>
        <taxon>Pseudomonadati</taxon>
        <taxon>Pseudomonadota</taxon>
        <taxon>Gammaproteobacteria</taxon>
        <taxon>Cardiobacteriales</taxon>
        <taxon>Ignatzschineriaceae</taxon>
        <taxon>Wohlfahrtiimonas</taxon>
    </lineage>
</organism>
<evidence type="ECO:0000256" key="5">
    <source>
        <dbReference type="ARBA" id="ARBA00023136"/>
    </source>
</evidence>
<protein>
    <recommendedName>
        <fullName evidence="6">Probable membrane transporter protein</fullName>
    </recommendedName>
</protein>
<feature type="transmembrane region" description="Helical" evidence="6">
    <location>
        <begin position="82"/>
        <end position="102"/>
    </location>
</feature>
<keyword evidence="6" id="KW-1003">Cell membrane</keyword>
<feature type="transmembrane region" description="Helical" evidence="6">
    <location>
        <begin position="189"/>
        <end position="206"/>
    </location>
</feature>
<evidence type="ECO:0000313" key="7">
    <source>
        <dbReference type="EMBL" id="GAA5094488.1"/>
    </source>
</evidence>
<comment type="caution">
    <text evidence="7">The sequence shown here is derived from an EMBL/GenBank/DDBJ whole genome shotgun (WGS) entry which is preliminary data.</text>
</comment>
<gene>
    <name evidence="7" type="ORF">GCM10023338_02810</name>
</gene>
<feature type="transmembrane region" description="Helical" evidence="6">
    <location>
        <begin position="48"/>
        <end position="70"/>
    </location>
</feature>
<feature type="transmembrane region" description="Helical" evidence="6">
    <location>
        <begin position="147"/>
        <end position="169"/>
    </location>
</feature>
<dbReference type="Proteomes" id="UP001500631">
    <property type="component" value="Unassembled WGS sequence"/>
</dbReference>
<dbReference type="Pfam" id="PF01925">
    <property type="entry name" value="TauE"/>
    <property type="match status" value="1"/>
</dbReference>
<dbReference type="InterPro" id="IPR051598">
    <property type="entry name" value="TSUP/Inactive_protease-like"/>
</dbReference>
<feature type="transmembrane region" description="Helical" evidence="6">
    <location>
        <begin position="218"/>
        <end position="240"/>
    </location>
</feature>
<name>A0ABP9MF28_9GAMM</name>
<proteinExistence type="inferred from homology"/>
<evidence type="ECO:0000256" key="2">
    <source>
        <dbReference type="ARBA" id="ARBA00009142"/>
    </source>
</evidence>
<evidence type="ECO:0000256" key="4">
    <source>
        <dbReference type="ARBA" id="ARBA00022989"/>
    </source>
</evidence>
<evidence type="ECO:0000256" key="3">
    <source>
        <dbReference type="ARBA" id="ARBA00022692"/>
    </source>
</evidence>
<reference evidence="8" key="1">
    <citation type="journal article" date="2019" name="Int. J. Syst. Evol. Microbiol.">
        <title>The Global Catalogue of Microorganisms (GCM) 10K type strain sequencing project: providing services to taxonomists for standard genome sequencing and annotation.</title>
        <authorList>
            <consortium name="The Broad Institute Genomics Platform"/>
            <consortium name="The Broad Institute Genome Sequencing Center for Infectious Disease"/>
            <person name="Wu L."/>
            <person name="Ma J."/>
        </authorList>
    </citation>
    <scope>NUCLEOTIDE SEQUENCE [LARGE SCALE GENOMIC DNA]</scope>
    <source>
        <strain evidence="8">JCM 18424</strain>
    </source>
</reference>
<evidence type="ECO:0000256" key="6">
    <source>
        <dbReference type="RuleBase" id="RU363041"/>
    </source>
</evidence>
<feature type="transmembrane region" description="Helical" evidence="6">
    <location>
        <begin position="108"/>
        <end position="126"/>
    </location>
</feature>
<dbReference type="PANTHER" id="PTHR43701:SF2">
    <property type="entry name" value="MEMBRANE TRANSPORTER PROTEIN YJNA-RELATED"/>
    <property type="match status" value="1"/>
</dbReference>
<sequence>MLLLLSFFGIISGITTVLFGFGGGFVTVPLLYSYLSLTMHDQGLISEFAMQISVATSAFIMIFSASLSSYQHHKKGNLNFDHIGPLFIAISIGGCFGALIAVLVDSDWIRWLFILYLVITIIDCTVRKGFMNPKAEVIQKISPQRDGVIGVVIGVVAAFLGVGGSIMTVPLMRRRGASMQESAAMANPLTLPMAITSSVVYWLYAIHDQLNFGEGFIGFLYIKGAILLIISAWIGVKIGIRMMQYLPDHVHAKAYPVLLMIVLVVMFCV</sequence>
<evidence type="ECO:0000313" key="8">
    <source>
        <dbReference type="Proteomes" id="UP001500631"/>
    </source>
</evidence>
<dbReference type="InterPro" id="IPR002781">
    <property type="entry name" value="TM_pro_TauE-like"/>
</dbReference>
<dbReference type="RefSeq" id="WP_077926691.1">
    <property type="nucleotide sequence ID" value="NZ_BAABKE010000001.1"/>
</dbReference>
<feature type="transmembrane region" description="Helical" evidence="6">
    <location>
        <begin position="252"/>
        <end position="268"/>
    </location>
</feature>